<name>A0A4U0WUX1_9PEZI</name>
<dbReference type="PANTHER" id="PTHR21255:SF4">
    <property type="entry name" value="DYNEIN LIGHT CHAIN TCTEX-TYPE"/>
    <property type="match status" value="1"/>
</dbReference>
<feature type="compositionally biased region" description="Polar residues" evidence="1">
    <location>
        <begin position="81"/>
        <end position="98"/>
    </location>
</feature>
<dbReference type="InterPro" id="IPR038586">
    <property type="entry name" value="Tctex-1-like_sf"/>
</dbReference>
<dbReference type="STRING" id="331657.A0A4U0WUX1"/>
<dbReference type="InterPro" id="IPR005334">
    <property type="entry name" value="Tctex-1-like"/>
</dbReference>
<protein>
    <recommendedName>
        <fullName evidence="4">Topoisomerase I damage affected protein 2</fullName>
    </recommendedName>
</protein>
<evidence type="ECO:0000256" key="1">
    <source>
        <dbReference type="SAM" id="MobiDB-lite"/>
    </source>
</evidence>
<dbReference type="AlphaFoldDB" id="A0A4U0WUX1"/>
<dbReference type="PANTHER" id="PTHR21255">
    <property type="entry name" value="T-COMPLEX-ASSOCIATED-TESTIS-EXPRESSED 1/ DYNEIN LIGHT CHAIN"/>
    <property type="match status" value="1"/>
</dbReference>
<dbReference type="GO" id="GO:0045505">
    <property type="term" value="F:dynein intermediate chain binding"/>
    <property type="evidence" value="ECO:0007669"/>
    <property type="project" value="TreeGrafter"/>
</dbReference>
<dbReference type="EMBL" id="NAJN01001133">
    <property type="protein sequence ID" value="TKA65505.1"/>
    <property type="molecule type" value="Genomic_DNA"/>
</dbReference>
<sequence length="166" mass="17849">MDSATSTHKSPVSPTRLQQIATDACHSALSNATCYSHASTESWNSTIINNILQSLISETSTPSNPPSFKYAVNSTIIQHLSDPQQPATNPDTETSHPSSKPRVGRRGMHSATGAYWDNERDGMWSFKYEGGEAKGMDVVISLIWVAIPGHAGTQQGGEAAKESEMS</sequence>
<dbReference type="GO" id="GO:0005737">
    <property type="term" value="C:cytoplasm"/>
    <property type="evidence" value="ECO:0007669"/>
    <property type="project" value="TreeGrafter"/>
</dbReference>
<feature type="region of interest" description="Disordered" evidence="1">
    <location>
        <begin position="81"/>
        <end position="114"/>
    </location>
</feature>
<evidence type="ECO:0008006" key="4">
    <source>
        <dbReference type="Google" id="ProtNLM"/>
    </source>
</evidence>
<evidence type="ECO:0000313" key="3">
    <source>
        <dbReference type="Proteomes" id="UP000308768"/>
    </source>
</evidence>
<comment type="caution">
    <text evidence="2">The sequence shown here is derived from an EMBL/GenBank/DDBJ whole genome shotgun (WGS) entry which is preliminary data.</text>
</comment>
<dbReference type="Gene3D" id="3.30.1140.40">
    <property type="entry name" value="Tctex-1"/>
    <property type="match status" value="1"/>
</dbReference>
<keyword evidence="3" id="KW-1185">Reference proteome</keyword>
<dbReference type="Pfam" id="PF03645">
    <property type="entry name" value="Tctex-1"/>
    <property type="match status" value="1"/>
</dbReference>
<dbReference type="CDD" id="cd21456">
    <property type="entry name" value="DLC-like_SpDlc1-like"/>
    <property type="match status" value="1"/>
</dbReference>
<proteinExistence type="predicted"/>
<gene>
    <name evidence="2" type="ORF">B0A49_05719</name>
</gene>
<evidence type="ECO:0000313" key="2">
    <source>
        <dbReference type="EMBL" id="TKA65505.1"/>
    </source>
</evidence>
<dbReference type="OrthoDB" id="10059120at2759"/>
<accession>A0A4U0WUX1</accession>
<dbReference type="GO" id="GO:0005868">
    <property type="term" value="C:cytoplasmic dynein complex"/>
    <property type="evidence" value="ECO:0007669"/>
    <property type="project" value="TreeGrafter"/>
</dbReference>
<dbReference type="Proteomes" id="UP000308768">
    <property type="component" value="Unassembled WGS sequence"/>
</dbReference>
<reference evidence="2 3" key="1">
    <citation type="submission" date="2017-03" db="EMBL/GenBank/DDBJ databases">
        <title>Genomes of endolithic fungi from Antarctica.</title>
        <authorList>
            <person name="Coleine C."/>
            <person name="Masonjones S."/>
            <person name="Stajich J.E."/>
        </authorList>
    </citation>
    <scope>NUCLEOTIDE SEQUENCE [LARGE SCALE GENOMIC DNA]</scope>
    <source>
        <strain evidence="2 3">CCFEE 5187</strain>
    </source>
</reference>
<dbReference type="GO" id="GO:0007018">
    <property type="term" value="P:microtubule-based movement"/>
    <property type="evidence" value="ECO:0007669"/>
    <property type="project" value="TreeGrafter"/>
</dbReference>
<organism evidence="2 3">
    <name type="scientific">Cryomyces minteri</name>
    <dbReference type="NCBI Taxonomy" id="331657"/>
    <lineage>
        <taxon>Eukaryota</taxon>
        <taxon>Fungi</taxon>
        <taxon>Dikarya</taxon>
        <taxon>Ascomycota</taxon>
        <taxon>Pezizomycotina</taxon>
        <taxon>Dothideomycetes</taxon>
        <taxon>Dothideomycetes incertae sedis</taxon>
        <taxon>Cryomyces</taxon>
    </lineage>
</organism>